<comment type="caution">
    <text evidence="2">The sequence shown here is derived from an EMBL/GenBank/DDBJ whole genome shotgun (WGS) entry which is preliminary data.</text>
</comment>
<dbReference type="Proteomes" id="UP000242682">
    <property type="component" value="Unassembled WGS sequence"/>
</dbReference>
<dbReference type="InterPro" id="IPR011008">
    <property type="entry name" value="Dimeric_a/b-barrel"/>
</dbReference>
<organism evidence="2 3">
    <name type="scientific">Planomicrobium soli</name>
    <dbReference type="NCBI Taxonomy" id="1176648"/>
    <lineage>
        <taxon>Bacteria</taxon>
        <taxon>Bacillati</taxon>
        <taxon>Bacillota</taxon>
        <taxon>Bacilli</taxon>
        <taxon>Bacillales</taxon>
        <taxon>Caryophanaceae</taxon>
        <taxon>Planomicrobium</taxon>
    </lineage>
</organism>
<dbReference type="RefSeq" id="WP_106533273.1">
    <property type="nucleotide sequence ID" value="NZ_PYAT01000005.1"/>
</dbReference>
<keyword evidence="3" id="KW-1185">Reference proteome</keyword>
<dbReference type="PROSITE" id="PS51725">
    <property type="entry name" value="ABM"/>
    <property type="match status" value="1"/>
</dbReference>
<evidence type="ECO:0000259" key="1">
    <source>
        <dbReference type="PROSITE" id="PS51725"/>
    </source>
</evidence>
<dbReference type="Gene3D" id="3.30.70.100">
    <property type="match status" value="1"/>
</dbReference>
<dbReference type="EMBL" id="PYAT01000005">
    <property type="protein sequence ID" value="PSL40504.1"/>
    <property type="molecule type" value="Genomic_DNA"/>
</dbReference>
<proteinExistence type="predicted"/>
<dbReference type="InterPro" id="IPR007138">
    <property type="entry name" value="ABM_dom"/>
</dbReference>
<gene>
    <name evidence="2" type="ORF">B0H99_105282</name>
</gene>
<name>A0A2P8H2R1_9BACL</name>
<feature type="domain" description="ABM" evidence="1">
    <location>
        <begin position="2"/>
        <end position="98"/>
    </location>
</feature>
<evidence type="ECO:0000313" key="2">
    <source>
        <dbReference type="EMBL" id="PSL40504.1"/>
    </source>
</evidence>
<dbReference type="AlphaFoldDB" id="A0A2P8H2R1"/>
<sequence>MFVQMKRIVVKEGFSEPVLAKFSGEGKLEKQPGFIDLAVLKKNVRRGDEEVVVYVRWESEEAWKNWEKNPDHIAGHKANLGKPKPDHVLESSQATYHVHAVK</sequence>
<dbReference type="Pfam" id="PF03992">
    <property type="entry name" value="ABM"/>
    <property type="match status" value="1"/>
</dbReference>
<dbReference type="InterPro" id="IPR050404">
    <property type="entry name" value="Heme-degrading_MO"/>
</dbReference>
<dbReference type="OrthoDB" id="1645001at2"/>
<accession>A0A2P8H2R1</accession>
<dbReference type="PANTHER" id="PTHR34474">
    <property type="entry name" value="SIGNAL TRANSDUCTION PROTEIN TRAP"/>
    <property type="match status" value="1"/>
</dbReference>
<protein>
    <submittedName>
        <fullName evidence="2">Heme oxygenase (Staphylobilin-producing)</fullName>
    </submittedName>
</protein>
<dbReference type="PANTHER" id="PTHR34474:SF1">
    <property type="entry name" value="HEME-DEGRADING MONOOXYGENASE HMOA"/>
    <property type="match status" value="1"/>
</dbReference>
<reference evidence="2 3" key="1">
    <citation type="submission" date="2018-03" db="EMBL/GenBank/DDBJ databases">
        <title>Genomic Encyclopedia of Type Strains, Phase III (KMG-III): the genomes of soil and plant-associated and newly described type strains.</title>
        <authorList>
            <person name="Whitman W."/>
        </authorList>
    </citation>
    <scope>NUCLEOTIDE SEQUENCE [LARGE SCALE GENOMIC DNA]</scope>
    <source>
        <strain evidence="2 3">CGMCC 1.12259</strain>
    </source>
</reference>
<dbReference type="SUPFAM" id="SSF54909">
    <property type="entry name" value="Dimeric alpha+beta barrel"/>
    <property type="match status" value="1"/>
</dbReference>
<evidence type="ECO:0000313" key="3">
    <source>
        <dbReference type="Proteomes" id="UP000242682"/>
    </source>
</evidence>